<dbReference type="SUPFAM" id="SSF51735">
    <property type="entry name" value="NAD(P)-binding Rossmann-fold domains"/>
    <property type="match status" value="1"/>
</dbReference>
<name>A0AB39BK23_9MICO</name>
<dbReference type="RefSeq" id="WP_368499114.1">
    <property type="nucleotide sequence ID" value="NZ_CP162511.1"/>
</dbReference>
<dbReference type="Pfam" id="PF08240">
    <property type="entry name" value="ADH_N"/>
    <property type="match status" value="1"/>
</dbReference>
<dbReference type="Pfam" id="PF00107">
    <property type="entry name" value="ADH_zinc_N"/>
    <property type="match status" value="1"/>
</dbReference>
<dbReference type="EMBL" id="CP162511">
    <property type="protein sequence ID" value="XDI06736.1"/>
    <property type="molecule type" value="Genomic_DNA"/>
</dbReference>
<dbReference type="InterPro" id="IPR013154">
    <property type="entry name" value="ADH-like_N"/>
</dbReference>
<keyword evidence="3" id="KW-0862">Zinc</keyword>
<dbReference type="PANTHER" id="PTHR43401:SF2">
    <property type="entry name" value="L-THREONINE 3-DEHYDROGENASE"/>
    <property type="match status" value="1"/>
</dbReference>
<evidence type="ECO:0000256" key="3">
    <source>
        <dbReference type="ARBA" id="ARBA00022833"/>
    </source>
</evidence>
<feature type="domain" description="Alcohol dehydrogenase-like C-terminal" evidence="5">
    <location>
        <begin position="197"/>
        <end position="314"/>
    </location>
</feature>
<dbReference type="AlphaFoldDB" id="A0AB39BK23"/>
<evidence type="ECO:0000313" key="7">
    <source>
        <dbReference type="EMBL" id="XDI06736.1"/>
    </source>
</evidence>
<dbReference type="InterPro" id="IPR013149">
    <property type="entry name" value="ADH-like_C"/>
</dbReference>
<evidence type="ECO:0000256" key="4">
    <source>
        <dbReference type="ARBA" id="ARBA00023002"/>
    </source>
</evidence>
<protein>
    <submittedName>
        <fullName evidence="7">Zinc-binding dehydrogenase</fullName>
    </submittedName>
</protein>
<proteinExistence type="predicted"/>
<dbReference type="FunFam" id="3.40.50.720:FF:000003">
    <property type="entry name" value="S-(hydroxymethyl)glutathione dehydrogenase"/>
    <property type="match status" value="1"/>
</dbReference>
<evidence type="ECO:0000256" key="2">
    <source>
        <dbReference type="ARBA" id="ARBA00022723"/>
    </source>
</evidence>
<dbReference type="Gene3D" id="3.90.180.10">
    <property type="entry name" value="Medium-chain alcohol dehydrogenases, catalytic domain"/>
    <property type="match status" value="1"/>
</dbReference>
<dbReference type="SUPFAM" id="SSF50129">
    <property type="entry name" value="GroES-like"/>
    <property type="match status" value="1"/>
</dbReference>
<dbReference type="GO" id="GO:0046872">
    <property type="term" value="F:metal ion binding"/>
    <property type="evidence" value="ECO:0007669"/>
    <property type="project" value="UniProtKB-KW"/>
</dbReference>
<keyword evidence="2" id="KW-0479">Metal-binding</keyword>
<dbReference type="PANTHER" id="PTHR43401">
    <property type="entry name" value="L-THREONINE 3-DEHYDROGENASE"/>
    <property type="match status" value="1"/>
</dbReference>
<keyword evidence="4" id="KW-0560">Oxidoreductase</keyword>
<dbReference type="InterPro" id="IPR036291">
    <property type="entry name" value="NAD(P)-bd_dom_sf"/>
</dbReference>
<evidence type="ECO:0000259" key="6">
    <source>
        <dbReference type="Pfam" id="PF08240"/>
    </source>
</evidence>
<sequence length="367" mass="38166">MNTLAARAAVLTEFESPFFVGQIELREPGPGQLVVRTTEAPFCSTDWMGWRGMRRKTPPVVLGHTAVGVVEHLGPGVEGLTPGTRVLVAGTPQCGSCFYCGIGRPDQCSVLLDGSDPVVASLDSGGGRLDVRAAGRVGAYADRMLVERIQVHPLPDELPDSLACLLGCGVSTALGAVFTIADVQPRQSVAVLGLGHLGLWAVQGARLAGAGRIVAIDGHPGRRAIAESLGATDLVDAHRGDPVAAVQALTEGRGADVVIEAAGPALASRQAVLMARRAGTVVLTGVAHSATEVELPQLQLTVHGKKVVGCQNGQITPSVDLPRWTGMLASGELDASPFVTRRYSLDEIDTVVRRSLALDDITGVLVP</sequence>
<evidence type="ECO:0000256" key="1">
    <source>
        <dbReference type="ARBA" id="ARBA00001947"/>
    </source>
</evidence>
<dbReference type="GO" id="GO:0016491">
    <property type="term" value="F:oxidoreductase activity"/>
    <property type="evidence" value="ECO:0007669"/>
    <property type="project" value="UniProtKB-KW"/>
</dbReference>
<gene>
    <name evidence="7" type="ORF">ABFY20_06435</name>
</gene>
<evidence type="ECO:0000259" key="5">
    <source>
        <dbReference type="Pfam" id="PF00107"/>
    </source>
</evidence>
<feature type="domain" description="Alcohol dehydrogenase-like N-terminal" evidence="6">
    <location>
        <begin position="29"/>
        <end position="156"/>
    </location>
</feature>
<dbReference type="InterPro" id="IPR011032">
    <property type="entry name" value="GroES-like_sf"/>
</dbReference>
<dbReference type="InterPro" id="IPR050129">
    <property type="entry name" value="Zn_alcohol_dh"/>
</dbReference>
<comment type="cofactor">
    <cofactor evidence="1">
        <name>Zn(2+)</name>
        <dbReference type="ChEBI" id="CHEBI:29105"/>
    </cofactor>
</comment>
<reference evidence="7" key="1">
    <citation type="submission" date="2024-05" db="EMBL/GenBank/DDBJ databases">
        <title>Herbiconiux sp. A18JL235.</title>
        <authorList>
            <person name="Zhang G."/>
        </authorList>
    </citation>
    <scope>NUCLEOTIDE SEQUENCE</scope>
    <source>
        <strain evidence="7">A18JL235</strain>
    </source>
</reference>
<accession>A0AB39BK23</accession>
<organism evidence="7">
    <name type="scientific">Herbiconiux sp. A18JL235</name>
    <dbReference type="NCBI Taxonomy" id="3152363"/>
    <lineage>
        <taxon>Bacteria</taxon>
        <taxon>Bacillati</taxon>
        <taxon>Actinomycetota</taxon>
        <taxon>Actinomycetes</taxon>
        <taxon>Micrococcales</taxon>
        <taxon>Microbacteriaceae</taxon>
        <taxon>Herbiconiux</taxon>
    </lineage>
</organism>
<dbReference type="Gene3D" id="3.40.50.720">
    <property type="entry name" value="NAD(P)-binding Rossmann-like Domain"/>
    <property type="match status" value="1"/>
</dbReference>